<evidence type="ECO:0000256" key="1">
    <source>
        <dbReference type="ARBA" id="ARBA00006040"/>
    </source>
</evidence>
<evidence type="ECO:0000256" key="7">
    <source>
        <dbReference type="ARBA" id="ARBA00024603"/>
    </source>
</evidence>
<dbReference type="PANTHER" id="PTHR11804">
    <property type="entry name" value="PROTEASE M3 THIMET OLIGOPEPTIDASE-RELATED"/>
    <property type="match status" value="1"/>
</dbReference>
<evidence type="ECO:0000259" key="10">
    <source>
        <dbReference type="Pfam" id="PF01432"/>
    </source>
</evidence>
<dbReference type="OrthoDB" id="63855at2759"/>
<evidence type="ECO:0000256" key="4">
    <source>
        <dbReference type="ARBA" id="ARBA00022801"/>
    </source>
</evidence>
<dbReference type="InterPro" id="IPR024077">
    <property type="entry name" value="Neurolysin/TOP_dom2"/>
</dbReference>
<feature type="domain" description="Oligopeptidase A N-terminal" evidence="11">
    <location>
        <begin position="30"/>
        <end position="153"/>
    </location>
</feature>
<evidence type="ECO:0000256" key="9">
    <source>
        <dbReference type="RuleBase" id="RU003435"/>
    </source>
</evidence>
<gene>
    <name evidence="12" type="ORF">H310_11367</name>
</gene>
<dbReference type="Pfam" id="PF01432">
    <property type="entry name" value="Peptidase_M3"/>
    <property type="match status" value="1"/>
</dbReference>
<organism evidence="12">
    <name type="scientific">Aphanomyces invadans</name>
    <dbReference type="NCBI Taxonomy" id="157072"/>
    <lineage>
        <taxon>Eukaryota</taxon>
        <taxon>Sar</taxon>
        <taxon>Stramenopiles</taxon>
        <taxon>Oomycota</taxon>
        <taxon>Saprolegniomycetes</taxon>
        <taxon>Saprolegniales</taxon>
        <taxon>Verrucalvaceae</taxon>
        <taxon>Aphanomyces</taxon>
    </lineage>
</organism>
<dbReference type="Gene3D" id="3.40.390.10">
    <property type="entry name" value="Collagenase (Catalytic Domain)"/>
    <property type="match status" value="1"/>
</dbReference>
<evidence type="ECO:0000256" key="6">
    <source>
        <dbReference type="ARBA" id="ARBA00023049"/>
    </source>
</evidence>
<dbReference type="InterPro" id="IPR001567">
    <property type="entry name" value="Pept_M3A_M3B_dom"/>
</dbReference>
<name>A0A024TM15_9STRA</name>
<dbReference type="GO" id="GO:0006508">
    <property type="term" value="P:proteolysis"/>
    <property type="evidence" value="ECO:0007669"/>
    <property type="project" value="UniProtKB-KW"/>
</dbReference>
<sequence>MVNPLTRCMEDYCLPPYATFHTDDIVPAVRTALAEYALDLNALEDDLMDAGESNLCWESVMDRLEIIDDPLRRISMFLEHLRSVVDSPDLRAADAEIQPEILAMNNRRDQSDVVFQAMQRLRSRADFNTAFTTEQQRILTRKVLHATLNGAALGPCVKERFNEISVRLETLKMKFSENLMDAMNAFSRIVHDKHELQGLSDATLAHLAQNAVADGHKEATAATGPWKLSLEYPVYMPVMKQCSHRHTREILFRAFVTTASTPPFDNSPVVQEMLELRQARAQLLGFQTYAELSLQDKMAPSVEVVEDMLNDLRDKCLPLSKAELDEVEAFANAHGHISRLEHWDTAYWSEALRKARFDVDDELINPYFPFPRVLEGVFQLASHLFGLHFEAADGQEEIWHPDVRFIQVRDMDEPDTPVVGHFYLDPYARPCQKNIGTWCDAIAYRSKVLRTDKAPVRLPVFCLALNQTPPVDSTTGLMSIDDVLSLVHMFGHGLRMLLTTADYSAASSMDAVEWDAIDIPSQFLSHFCDRRETIRMMSGHIETGAPLPDDLIDKVLEGRKFMGATSLLRQLHFGATDMAIHHRYDPQAMDTTIDDVQRRITQQFSVLPRFDHDKLLCSFRHIFAMPYAAGYYSYIWSDMLAADAVSCFDPTDKHEWSVWGRRFRDSVLTKLGILDPMAAFKLFRGRAPRTGALLSRYGLQ</sequence>
<dbReference type="GO" id="GO:0004222">
    <property type="term" value="F:metalloendopeptidase activity"/>
    <property type="evidence" value="ECO:0007669"/>
    <property type="project" value="UniProtKB-EC"/>
</dbReference>
<dbReference type="Gene3D" id="1.10.1370.40">
    <property type="match status" value="1"/>
</dbReference>
<dbReference type="EC" id="3.4.24.70" evidence="8"/>
<keyword evidence="6 9" id="KW-0482">Metalloprotease</keyword>
<proteinExistence type="inferred from homology"/>
<dbReference type="Gene3D" id="1.10.1370.10">
    <property type="entry name" value="Neurolysin, domain 3"/>
    <property type="match status" value="1"/>
</dbReference>
<dbReference type="PANTHER" id="PTHR11804:SF83">
    <property type="entry name" value="LD37516P"/>
    <property type="match status" value="1"/>
</dbReference>
<evidence type="ECO:0000256" key="3">
    <source>
        <dbReference type="ARBA" id="ARBA00022723"/>
    </source>
</evidence>
<comment type="similarity">
    <text evidence="1 9">Belongs to the peptidase M3 family.</text>
</comment>
<evidence type="ECO:0000256" key="5">
    <source>
        <dbReference type="ARBA" id="ARBA00022833"/>
    </source>
</evidence>
<keyword evidence="3 9" id="KW-0479">Metal-binding</keyword>
<dbReference type="InterPro" id="IPR045666">
    <property type="entry name" value="OpdA_N"/>
</dbReference>
<dbReference type="CDD" id="cd06456">
    <property type="entry name" value="M3A_DCP"/>
    <property type="match status" value="1"/>
</dbReference>
<dbReference type="SUPFAM" id="SSF55486">
    <property type="entry name" value="Metalloproteases ('zincins'), catalytic domain"/>
    <property type="match status" value="1"/>
</dbReference>
<keyword evidence="4 9" id="KW-0378">Hydrolase</keyword>
<evidence type="ECO:0000259" key="11">
    <source>
        <dbReference type="Pfam" id="PF19310"/>
    </source>
</evidence>
<comment type="catalytic activity">
    <reaction evidence="7">
        <text>Hydrolysis of oligopeptides, with broad specificity. Gly or Ala commonly occur as P1 or P1' residues, but more distant residues are also important, as is shown by the fact that Z-Gly-Pro-Gly-|-Gly-Pro-Ala is cleaved, but not Z-(Gly)(5).</text>
        <dbReference type="EC" id="3.4.24.70"/>
    </reaction>
</comment>
<protein>
    <recommendedName>
        <fullName evidence="8">oligopeptidase A</fullName>
        <ecNumber evidence="8">3.4.24.70</ecNumber>
    </recommendedName>
</protein>
<feature type="domain" description="Peptidase M3A/M3B catalytic" evidence="10">
    <location>
        <begin position="238"/>
        <end position="698"/>
    </location>
</feature>
<keyword evidence="5 9" id="KW-0862">Zinc</keyword>
<dbReference type="InterPro" id="IPR045090">
    <property type="entry name" value="Pept_M3A_M3B"/>
</dbReference>
<dbReference type="GeneID" id="20088417"/>
<dbReference type="EMBL" id="KI913982">
    <property type="protein sequence ID" value="ETV95073.1"/>
    <property type="molecule type" value="Genomic_DNA"/>
</dbReference>
<accession>A0A024TM15</accession>
<evidence type="ECO:0000256" key="8">
    <source>
        <dbReference type="ARBA" id="ARBA00026100"/>
    </source>
</evidence>
<dbReference type="AlphaFoldDB" id="A0A024TM15"/>
<comment type="cofactor">
    <cofactor evidence="9">
        <name>Zn(2+)</name>
        <dbReference type="ChEBI" id="CHEBI:29105"/>
    </cofactor>
    <text evidence="9">Binds 1 zinc ion.</text>
</comment>
<dbReference type="Pfam" id="PF19310">
    <property type="entry name" value="TOP_N"/>
    <property type="match status" value="1"/>
</dbReference>
<evidence type="ECO:0000256" key="2">
    <source>
        <dbReference type="ARBA" id="ARBA00022670"/>
    </source>
</evidence>
<dbReference type="GO" id="GO:0006518">
    <property type="term" value="P:peptide metabolic process"/>
    <property type="evidence" value="ECO:0007669"/>
    <property type="project" value="TreeGrafter"/>
</dbReference>
<evidence type="ECO:0000313" key="12">
    <source>
        <dbReference type="EMBL" id="ETV95073.1"/>
    </source>
</evidence>
<dbReference type="VEuPathDB" id="FungiDB:H310_11367"/>
<dbReference type="InterPro" id="IPR024079">
    <property type="entry name" value="MetalloPept_cat_dom_sf"/>
</dbReference>
<dbReference type="InterPro" id="IPR034005">
    <property type="entry name" value="M3A_DCP"/>
</dbReference>
<keyword evidence="2 9" id="KW-0645">Protease</keyword>
<dbReference type="GO" id="GO:0046872">
    <property type="term" value="F:metal ion binding"/>
    <property type="evidence" value="ECO:0007669"/>
    <property type="project" value="UniProtKB-UniRule"/>
</dbReference>
<dbReference type="eggNOG" id="KOG2089">
    <property type="taxonomic scope" value="Eukaryota"/>
</dbReference>
<dbReference type="RefSeq" id="XP_008876250.1">
    <property type="nucleotide sequence ID" value="XM_008878028.1"/>
</dbReference>
<reference evidence="12" key="1">
    <citation type="submission" date="2013-12" db="EMBL/GenBank/DDBJ databases">
        <title>The Genome Sequence of Aphanomyces invadans NJM9701.</title>
        <authorList>
            <consortium name="The Broad Institute Genomics Platform"/>
            <person name="Russ C."/>
            <person name="Tyler B."/>
            <person name="van West P."/>
            <person name="Dieguez-Uribeondo J."/>
            <person name="Young S.K."/>
            <person name="Zeng Q."/>
            <person name="Gargeya S."/>
            <person name="Fitzgerald M."/>
            <person name="Abouelleil A."/>
            <person name="Alvarado L."/>
            <person name="Chapman S.B."/>
            <person name="Gainer-Dewar J."/>
            <person name="Goldberg J."/>
            <person name="Griggs A."/>
            <person name="Gujja S."/>
            <person name="Hansen M."/>
            <person name="Howarth C."/>
            <person name="Imamovic A."/>
            <person name="Ireland A."/>
            <person name="Larimer J."/>
            <person name="McCowan C."/>
            <person name="Murphy C."/>
            <person name="Pearson M."/>
            <person name="Poon T.W."/>
            <person name="Priest M."/>
            <person name="Roberts A."/>
            <person name="Saif S."/>
            <person name="Shea T."/>
            <person name="Sykes S."/>
            <person name="Wortman J."/>
            <person name="Nusbaum C."/>
            <person name="Birren B."/>
        </authorList>
    </citation>
    <scope>NUCLEOTIDE SEQUENCE [LARGE SCALE GENOMIC DNA]</scope>
    <source>
        <strain evidence="12">NJM9701</strain>
    </source>
</reference>